<dbReference type="HAMAP" id="MF_01477">
    <property type="entry name" value="Iojap_RsfS"/>
    <property type="match status" value="1"/>
</dbReference>
<dbReference type="RefSeq" id="WP_078786938.1">
    <property type="nucleotide sequence ID" value="NZ_FMTO01000004.1"/>
</dbReference>
<dbReference type="OrthoDB" id="9793681at2"/>
<dbReference type="Gene3D" id="3.30.460.10">
    <property type="entry name" value="Beta Polymerase, domain 2"/>
    <property type="match status" value="1"/>
</dbReference>
<proteinExistence type="inferred from homology"/>
<dbReference type="GO" id="GO:0043023">
    <property type="term" value="F:ribosomal large subunit binding"/>
    <property type="evidence" value="ECO:0007669"/>
    <property type="project" value="TreeGrafter"/>
</dbReference>
<dbReference type="AlphaFoldDB" id="A0A1T4M4X7"/>
<dbReference type="NCBIfam" id="TIGR00090">
    <property type="entry name" value="rsfS_iojap_ybeB"/>
    <property type="match status" value="1"/>
</dbReference>
<dbReference type="Proteomes" id="UP000189857">
    <property type="component" value="Unassembled WGS sequence"/>
</dbReference>
<evidence type="ECO:0000313" key="4">
    <source>
        <dbReference type="Proteomes" id="UP000189857"/>
    </source>
</evidence>
<dbReference type="Pfam" id="PF02410">
    <property type="entry name" value="RsfS"/>
    <property type="match status" value="1"/>
</dbReference>
<accession>A0A1T4M4X7</accession>
<dbReference type="PANTHER" id="PTHR21043">
    <property type="entry name" value="IOJAP SUPERFAMILY ORTHOLOG"/>
    <property type="match status" value="1"/>
</dbReference>
<dbReference type="GO" id="GO:0005737">
    <property type="term" value="C:cytoplasm"/>
    <property type="evidence" value="ECO:0007669"/>
    <property type="project" value="UniProtKB-SubCell"/>
</dbReference>
<sequence>MDLISKIEMISNALEDRKGYDIKKLDVRNVSPMCDAFVIVSGSNKNQLQALCDAVEEVCSDNGIKLKEREGRAESGWILLDYSDIIVHIFSSEMREFYNLDHTWKDASIIA</sequence>
<dbReference type="InterPro" id="IPR043519">
    <property type="entry name" value="NT_sf"/>
</dbReference>
<dbReference type="SUPFAM" id="SSF81301">
    <property type="entry name" value="Nucleotidyltransferase"/>
    <property type="match status" value="1"/>
</dbReference>
<keyword evidence="2" id="KW-0678">Repressor</keyword>
<evidence type="ECO:0000256" key="1">
    <source>
        <dbReference type="ARBA" id="ARBA00010574"/>
    </source>
</evidence>
<dbReference type="GO" id="GO:0090071">
    <property type="term" value="P:negative regulation of ribosome biogenesis"/>
    <property type="evidence" value="ECO:0007669"/>
    <property type="project" value="UniProtKB-UniRule"/>
</dbReference>
<name>A0A1T4M4X7_9FIRM</name>
<reference evidence="3 4" key="1">
    <citation type="submission" date="2017-02" db="EMBL/GenBank/DDBJ databases">
        <authorList>
            <person name="Peterson S.W."/>
        </authorList>
    </citation>
    <scope>NUCLEOTIDE SEQUENCE [LARGE SCALE GENOMIC DNA]</scope>
    <source>
        <strain evidence="3 4">ATCC 17233</strain>
    </source>
</reference>
<evidence type="ECO:0000256" key="2">
    <source>
        <dbReference type="HAMAP-Rule" id="MF_01477"/>
    </source>
</evidence>
<gene>
    <name evidence="2" type="primary">rsfS</name>
    <name evidence="3" type="ORF">SAMN02745110_01107</name>
</gene>
<dbReference type="EMBL" id="FUXA01000006">
    <property type="protein sequence ID" value="SJZ61927.1"/>
    <property type="molecule type" value="Genomic_DNA"/>
</dbReference>
<comment type="subunit">
    <text evidence="2">Interacts with ribosomal protein uL14 (rplN).</text>
</comment>
<dbReference type="GO" id="GO:0017148">
    <property type="term" value="P:negative regulation of translation"/>
    <property type="evidence" value="ECO:0007669"/>
    <property type="project" value="UniProtKB-UniRule"/>
</dbReference>
<keyword evidence="2" id="KW-0810">Translation regulation</keyword>
<keyword evidence="2" id="KW-0963">Cytoplasm</keyword>
<comment type="similarity">
    <text evidence="1 2">Belongs to the Iojap/RsfS family.</text>
</comment>
<comment type="subcellular location">
    <subcellularLocation>
        <location evidence="2">Cytoplasm</location>
    </subcellularLocation>
</comment>
<dbReference type="GO" id="GO:0042256">
    <property type="term" value="P:cytosolic ribosome assembly"/>
    <property type="evidence" value="ECO:0007669"/>
    <property type="project" value="UniProtKB-UniRule"/>
</dbReference>
<evidence type="ECO:0000313" key="3">
    <source>
        <dbReference type="EMBL" id="SJZ61927.1"/>
    </source>
</evidence>
<organism evidence="3 4">
    <name type="scientific">Eubacterium ruminantium</name>
    <dbReference type="NCBI Taxonomy" id="42322"/>
    <lineage>
        <taxon>Bacteria</taxon>
        <taxon>Bacillati</taxon>
        <taxon>Bacillota</taxon>
        <taxon>Clostridia</taxon>
        <taxon>Eubacteriales</taxon>
        <taxon>Eubacteriaceae</taxon>
        <taxon>Eubacterium</taxon>
    </lineage>
</organism>
<keyword evidence="4" id="KW-1185">Reference proteome</keyword>
<comment type="function">
    <text evidence="2">Functions as a ribosomal silencing factor. Interacts with ribosomal protein uL14 (rplN), blocking formation of intersubunit bridge B8. Prevents association of the 30S and 50S ribosomal subunits and the formation of functional ribosomes, thus repressing translation.</text>
</comment>
<dbReference type="InterPro" id="IPR004394">
    <property type="entry name" value="Iojap/RsfS/C7orf30"/>
</dbReference>
<dbReference type="PANTHER" id="PTHR21043:SF0">
    <property type="entry name" value="MITOCHONDRIAL ASSEMBLY OF RIBOSOMAL LARGE SUBUNIT PROTEIN 1"/>
    <property type="match status" value="1"/>
</dbReference>
<protein>
    <recommendedName>
        <fullName evidence="2">Ribosomal silencing factor RsfS</fullName>
    </recommendedName>
</protein>